<gene>
    <name evidence="1" type="ORF">GOOTI_221_00200</name>
</gene>
<evidence type="ECO:0000313" key="2">
    <source>
        <dbReference type="Proteomes" id="UP000005038"/>
    </source>
</evidence>
<dbReference type="OrthoDB" id="4761850at2"/>
<dbReference type="RefSeq" id="WP_007240658.1">
    <property type="nucleotide sequence ID" value="NZ_BAFB01000221.1"/>
</dbReference>
<protein>
    <submittedName>
        <fullName evidence="1">Uncharacterized protein</fullName>
    </submittedName>
</protein>
<reference evidence="1" key="1">
    <citation type="submission" date="2012-02" db="EMBL/GenBank/DDBJ databases">
        <title>Whole genome shotgun sequence of Gordonia otitidis NBRC 100426.</title>
        <authorList>
            <person name="Yoshida I."/>
            <person name="Hosoyama A."/>
            <person name="Tsuchikane K."/>
            <person name="Katsumata H."/>
            <person name="Yamazaki S."/>
            <person name="Fujita N."/>
        </authorList>
    </citation>
    <scope>NUCLEOTIDE SEQUENCE [LARGE SCALE GENOMIC DNA]</scope>
    <source>
        <strain evidence="1">NBRC 100426</strain>
    </source>
</reference>
<sequence>MGFFSQDCNGCGHPLLSSAATDPINRWMNHGVAIDPRGNVVTGAYDGYGNLDCYEQVVGEDATVWHRDCWDKAGQPTTYQGVSASSADQGWFFDDHEHAMPSPLL</sequence>
<keyword evidence="2" id="KW-1185">Reference proteome</keyword>
<proteinExistence type="predicted"/>
<evidence type="ECO:0000313" key="1">
    <source>
        <dbReference type="EMBL" id="GAB36477.1"/>
    </source>
</evidence>
<organism evidence="1 2">
    <name type="scientific">Gordonia otitidis (strain DSM 44809 / CCUG 52243 / JCM 12355 / NBRC 100426 / IFM 10032)</name>
    <dbReference type="NCBI Taxonomy" id="1108044"/>
    <lineage>
        <taxon>Bacteria</taxon>
        <taxon>Bacillati</taxon>
        <taxon>Actinomycetota</taxon>
        <taxon>Actinomycetes</taxon>
        <taxon>Mycobacteriales</taxon>
        <taxon>Gordoniaceae</taxon>
        <taxon>Gordonia</taxon>
    </lineage>
</organism>
<dbReference type="Proteomes" id="UP000005038">
    <property type="component" value="Unassembled WGS sequence"/>
</dbReference>
<accession>H5TSL9</accession>
<dbReference type="EMBL" id="BAFB01000221">
    <property type="protein sequence ID" value="GAB36477.1"/>
    <property type="molecule type" value="Genomic_DNA"/>
</dbReference>
<name>H5TSL9_GORO1</name>
<dbReference type="AlphaFoldDB" id="H5TSL9"/>
<comment type="caution">
    <text evidence="1">The sequence shown here is derived from an EMBL/GenBank/DDBJ whole genome shotgun (WGS) entry which is preliminary data.</text>
</comment>